<protein>
    <submittedName>
        <fullName evidence="1">Uncharacterized protein</fullName>
    </submittedName>
</protein>
<reference evidence="1 2" key="1">
    <citation type="journal article" date="2019" name="Sci. Rep.">
        <title>Orb-weaving spider Araneus ventricosus genome elucidates the spidroin gene catalogue.</title>
        <authorList>
            <person name="Kono N."/>
            <person name="Nakamura H."/>
            <person name="Ohtoshi R."/>
            <person name="Moran D.A.P."/>
            <person name="Shinohara A."/>
            <person name="Yoshida Y."/>
            <person name="Fujiwara M."/>
            <person name="Mori M."/>
            <person name="Tomita M."/>
            <person name="Arakawa K."/>
        </authorList>
    </citation>
    <scope>NUCLEOTIDE SEQUENCE [LARGE SCALE GENOMIC DNA]</scope>
</reference>
<dbReference type="AlphaFoldDB" id="A0A4Y2M0F9"/>
<sequence>MECEIHLVKDCVDAIQCCSAVSLEKIKLSANQWILTDGEEKEVATQLKASFAEDNIQQSICYHRRCYMRFTDKTRIIAAIKRKQREDIKVLESKEKSNKSFEMPSKPQMRINSLTKSITRSKNVLSKLCIICKKKKQVLDKITQKRIIEKLTQCETNSNLLLKAALQKKDEGMLLQIRGKDLVAMKVCYHSSCYKNYTRFLTRPASVTKEDKRQHSFSKFCKDVIEERIIEQKKILLMDEVKRLFVKTVFEEENLELQNYTNGNLKRKLKIVYPQLRFVKLPIRTHCELVLHENT</sequence>
<gene>
    <name evidence="1" type="ORF">AVEN_189892_1</name>
</gene>
<proteinExistence type="predicted"/>
<dbReference type="PANTHER" id="PTHR46704:SF9">
    <property type="entry name" value="BHLH DOMAIN-CONTAINING PROTEIN"/>
    <property type="match status" value="1"/>
</dbReference>
<keyword evidence="2" id="KW-1185">Reference proteome</keyword>
<dbReference type="Proteomes" id="UP000499080">
    <property type="component" value="Unassembled WGS sequence"/>
</dbReference>
<dbReference type="PANTHER" id="PTHR46704">
    <property type="entry name" value="CXC DOMAIN-CONTAINING PROTEIN-RELATED"/>
    <property type="match status" value="1"/>
</dbReference>
<dbReference type="EMBL" id="BGPR01006462">
    <property type="protein sequence ID" value="GBN19187.1"/>
    <property type="molecule type" value="Genomic_DNA"/>
</dbReference>
<accession>A0A4Y2M0F9</accession>
<organism evidence="1 2">
    <name type="scientific">Araneus ventricosus</name>
    <name type="common">Orbweaver spider</name>
    <name type="synonym">Epeira ventricosa</name>
    <dbReference type="NCBI Taxonomy" id="182803"/>
    <lineage>
        <taxon>Eukaryota</taxon>
        <taxon>Metazoa</taxon>
        <taxon>Ecdysozoa</taxon>
        <taxon>Arthropoda</taxon>
        <taxon>Chelicerata</taxon>
        <taxon>Arachnida</taxon>
        <taxon>Araneae</taxon>
        <taxon>Araneomorphae</taxon>
        <taxon>Entelegynae</taxon>
        <taxon>Araneoidea</taxon>
        <taxon>Araneidae</taxon>
        <taxon>Araneus</taxon>
    </lineage>
</organism>
<evidence type="ECO:0000313" key="2">
    <source>
        <dbReference type="Proteomes" id="UP000499080"/>
    </source>
</evidence>
<name>A0A4Y2M0F9_ARAVE</name>
<dbReference type="OrthoDB" id="8922776at2759"/>
<evidence type="ECO:0000313" key="1">
    <source>
        <dbReference type="EMBL" id="GBN19187.1"/>
    </source>
</evidence>
<comment type="caution">
    <text evidence="1">The sequence shown here is derived from an EMBL/GenBank/DDBJ whole genome shotgun (WGS) entry which is preliminary data.</text>
</comment>